<dbReference type="GO" id="GO:0046872">
    <property type="term" value="F:metal ion binding"/>
    <property type="evidence" value="ECO:0007669"/>
    <property type="project" value="UniProtKB-KW"/>
</dbReference>
<feature type="domain" description="4Fe-4S ferredoxin-type" evidence="7">
    <location>
        <begin position="21"/>
        <end position="50"/>
    </location>
</feature>
<dbReference type="InterPro" id="IPR017900">
    <property type="entry name" value="4Fe4S_Fe_S_CS"/>
</dbReference>
<dbReference type="PROSITE" id="PS00198">
    <property type="entry name" value="4FE4S_FER_1"/>
    <property type="match status" value="1"/>
</dbReference>
<dbReference type="GO" id="GO:0051539">
    <property type="term" value="F:4 iron, 4 sulfur cluster binding"/>
    <property type="evidence" value="ECO:0007669"/>
    <property type="project" value="UniProtKB-KW"/>
</dbReference>
<dbReference type="PROSITE" id="PS51379">
    <property type="entry name" value="4FE4S_FER_2"/>
    <property type="match status" value="2"/>
</dbReference>
<dbReference type="GO" id="GO:0016625">
    <property type="term" value="F:oxidoreductase activity, acting on the aldehyde or oxo group of donors, iron-sulfur protein as acceptor"/>
    <property type="evidence" value="ECO:0007669"/>
    <property type="project" value="InterPro"/>
</dbReference>
<keyword evidence="5" id="KW-0408">Iron</keyword>
<dbReference type="InterPro" id="IPR017896">
    <property type="entry name" value="4Fe4S_Fe-S-bd"/>
</dbReference>
<dbReference type="Gene3D" id="3.30.70.20">
    <property type="match status" value="2"/>
</dbReference>
<keyword evidence="4" id="KW-0677">Repeat</keyword>
<dbReference type="NCBIfam" id="TIGR02179">
    <property type="entry name" value="PorD_KorD"/>
    <property type="match status" value="1"/>
</dbReference>
<organism evidence="8 9">
    <name type="scientific">Candidatus Falkowbacteria bacterium RIFOXYD2_FULL_34_120</name>
    <dbReference type="NCBI Taxonomy" id="1798007"/>
    <lineage>
        <taxon>Bacteria</taxon>
        <taxon>Candidatus Falkowiibacteriota</taxon>
    </lineage>
</organism>
<evidence type="ECO:0000256" key="1">
    <source>
        <dbReference type="ARBA" id="ARBA00001966"/>
    </source>
</evidence>
<dbReference type="AlphaFoldDB" id="A0A1F5TM25"/>
<evidence type="ECO:0000256" key="2">
    <source>
        <dbReference type="ARBA" id="ARBA00022485"/>
    </source>
</evidence>
<dbReference type="InterPro" id="IPR011898">
    <property type="entry name" value="PorD_KorD"/>
</dbReference>
<proteinExistence type="predicted"/>
<name>A0A1F5TM25_9BACT</name>
<keyword evidence="3" id="KW-0479">Metal-binding</keyword>
<dbReference type="PANTHER" id="PTHR43724:SF1">
    <property type="entry name" value="PYRUVATE SYNTHASE SUBUNIT PORD"/>
    <property type="match status" value="1"/>
</dbReference>
<sequence>MKITSSPGSTINNPTGGWRTFIPKTDLNICIGCGTCARVCPESAVSMQKKGNKNIPITDYDFCKGCGICATECPVKAIKMELEKK</sequence>
<accession>A0A1F5TM25</accession>
<evidence type="ECO:0000256" key="6">
    <source>
        <dbReference type="ARBA" id="ARBA00023014"/>
    </source>
</evidence>
<gene>
    <name evidence="8" type="ORF">A2531_01575</name>
</gene>
<dbReference type="EMBL" id="MFGO01000039">
    <property type="protein sequence ID" value="OGF39899.1"/>
    <property type="molecule type" value="Genomic_DNA"/>
</dbReference>
<dbReference type="Pfam" id="PF12838">
    <property type="entry name" value="Fer4_7"/>
    <property type="match status" value="1"/>
</dbReference>
<evidence type="ECO:0000256" key="3">
    <source>
        <dbReference type="ARBA" id="ARBA00022723"/>
    </source>
</evidence>
<evidence type="ECO:0000256" key="5">
    <source>
        <dbReference type="ARBA" id="ARBA00023004"/>
    </source>
</evidence>
<dbReference type="SUPFAM" id="SSF54862">
    <property type="entry name" value="4Fe-4S ferredoxins"/>
    <property type="match status" value="1"/>
</dbReference>
<protein>
    <recommendedName>
        <fullName evidence="7">4Fe-4S ferredoxin-type domain-containing protein</fullName>
    </recommendedName>
</protein>
<evidence type="ECO:0000313" key="9">
    <source>
        <dbReference type="Proteomes" id="UP000177579"/>
    </source>
</evidence>
<dbReference type="PANTHER" id="PTHR43724">
    <property type="entry name" value="PYRUVATE SYNTHASE SUBUNIT PORD"/>
    <property type="match status" value="1"/>
</dbReference>
<evidence type="ECO:0000256" key="4">
    <source>
        <dbReference type="ARBA" id="ARBA00022737"/>
    </source>
</evidence>
<evidence type="ECO:0000313" key="8">
    <source>
        <dbReference type="EMBL" id="OGF39899.1"/>
    </source>
</evidence>
<keyword evidence="6" id="KW-0411">Iron-sulfur</keyword>
<comment type="caution">
    <text evidence="8">The sequence shown here is derived from an EMBL/GenBank/DDBJ whole genome shotgun (WGS) entry which is preliminary data.</text>
</comment>
<keyword evidence="2" id="KW-0004">4Fe-4S</keyword>
<feature type="domain" description="4Fe-4S ferredoxin-type" evidence="7">
    <location>
        <begin position="54"/>
        <end position="83"/>
    </location>
</feature>
<evidence type="ECO:0000259" key="7">
    <source>
        <dbReference type="PROSITE" id="PS51379"/>
    </source>
</evidence>
<reference evidence="8 9" key="1">
    <citation type="journal article" date="2016" name="Nat. Commun.">
        <title>Thousands of microbial genomes shed light on interconnected biogeochemical processes in an aquifer system.</title>
        <authorList>
            <person name="Anantharaman K."/>
            <person name="Brown C.T."/>
            <person name="Hug L.A."/>
            <person name="Sharon I."/>
            <person name="Castelle C.J."/>
            <person name="Probst A.J."/>
            <person name="Thomas B.C."/>
            <person name="Singh A."/>
            <person name="Wilkins M.J."/>
            <person name="Karaoz U."/>
            <person name="Brodie E.L."/>
            <person name="Williams K.H."/>
            <person name="Hubbard S.S."/>
            <person name="Banfield J.F."/>
        </authorList>
    </citation>
    <scope>NUCLEOTIDE SEQUENCE [LARGE SCALE GENOMIC DNA]</scope>
</reference>
<comment type="cofactor">
    <cofactor evidence="1">
        <name>[4Fe-4S] cluster</name>
        <dbReference type="ChEBI" id="CHEBI:49883"/>
    </cofactor>
</comment>
<dbReference type="Proteomes" id="UP000177579">
    <property type="component" value="Unassembled WGS sequence"/>
</dbReference>